<sequence>MSGLPVLSRWLISECDRPRITILINARDGEREHEPLTLDLPPGLTLGDLKGFVQAETSFPTSSQHFYLNGRLLRSDLQTLEDAGITDGEMLAMLVNEPQHQTQNQQPQARGQQLQTNTMTPRGRRGEPNNEQIETIRLRMLGDAPARAQMMQRMPQLGSAINDPVRFREVWLAMIREDEARERERQNQIALLNEDPFNIDAQRKIEEIIRQDRVTENLQHAYENNPEVFGRVSMLYINAEVNGHPVKAFVDSGAQATIMSPSCAEACGIMRLIDRRYSGVAKGVGTATILGRVHHAEIKIGDAVMPCAFTVMEGKDVDLLFGLDMLKRYRACIDLDKGCLRFQGVEVPFLPESEIPKGFEEAMESEPAISGPAGTEIGAKSGAVKPAGTSAAAAEASSSHSAQGQSSNHMPSAPQQPPVPHHQQQQLLPGASAFPQQSVEQLVRLGFSPQQALEALRATDGNVEYAASLLFQG</sequence>
<dbReference type="Gene3D" id="3.10.20.90">
    <property type="entry name" value="Phosphatidylinositol 3-kinase Catalytic Subunit, Chain A, domain 1"/>
    <property type="match status" value="1"/>
</dbReference>
<evidence type="ECO:0000256" key="1">
    <source>
        <dbReference type="ARBA" id="ARBA00003231"/>
    </source>
</evidence>
<dbReference type="InterPro" id="IPR000626">
    <property type="entry name" value="Ubiquitin-like_dom"/>
</dbReference>
<feature type="compositionally biased region" description="Low complexity" evidence="10">
    <location>
        <begin position="387"/>
        <end position="407"/>
    </location>
</feature>
<comment type="function">
    <text evidence="1">Probable aspartic protease. May be involved in the regulation of exocytosis. Acts as a linker between the 19S proteasome and polyubiquitinated proteins via UBA domain interactions with ubiquitin for their subsequent degradation. Required for S-phase checkpoint control.</text>
</comment>
<keyword evidence="9" id="KW-0378">Hydrolase</keyword>
<dbReference type="PROSITE" id="PS50053">
    <property type="entry name" value="UBIQUITIN_2"/>
    <property type="match status" value="1"/>
</dbReference>
<evidence type="ECO:0000256" key="9">
    <source>
        <dbReference type="ARBA" id="ARBA00022801"/>
    </source>
</evidence>
<dbReference type="Proteomes" id="UP001172684">
    <property type="component" value="Unassembled WGS sequence"/>
</dbReference>
<feature type="region of interest" description="Disordered" evidence="10">
    <location>
        <begin position="99"/>
        <end position="128"/>
    </location>
</feature>
<dbReference type="Gene3D" id="2.40.70.10">
    <property type="entry name" value="Acid Proteases"/>
    <property type="match status" value="1"/>
</dbReference>
<gene>
    <name evidence="13" type="primary">DDI1</name>
    <name evidence="13" type="ORF">H2201_000107</name>
</gene>
<dbReference type="InterPro" id="IPR019103">
    <property type="entry name" value="Peptidase_aspartic_DDI1-type"/>
</dbReference>
<feature type="domain" description="Ubiquitin-like" evidence="12">
    <location>
        <begin position="20"/>
        <end position="100"/>
    </location>
</feature>
<comment type="caution">
    <text evidence="13">The sequence shown here is derived from an EMBL/GenBank/DDBJ whole genome shotgun (WGS) entry which is preliminary data.</text>
</comment>
<dbReference type="CDD" id="cd01796">
    <property type="entry name" value="Ubl_Ddi1_like"/>
    <property type="match status" value="1"/>
</dbReference>
<keyword evidence="8" id="KW-0064">Aspartyl protease</keyword>
<dbReference type="InterPro" id="IPR015940">
    <property type="entry name" value="UBA"/>
</dbReference>
<evidence type="ECO:0000313" key="13">
    <source>
        <dbReference type="EMBL" id="KAJ9669723.1"/>
    </source>
</evidence>
<feature type="domain" description="UBA" evidence="11">
    <location>
        <begin position="433"/>
        <end position="473"/>
    </location>
</feature>
<evidence type="ECO:0000256" key="4">
    <source>
        <dbReference type="ARBA" id="ARBA00011128"/>
    </source>
</evidence>
<feature type="compositionally biased region" description="Polar residues" evidence="10">
    <location>
        <begin position="109"/>
        <end position="120"/>
    </location>
</feature>
<dbReference type="SMART" id="SM00165">
    <property type="entry name" value="UBA"/>
    <property type="match status" value="1"/>
</dbReference>
<reference evidence="13" key="1">
    <citation type="submission" date="2022-10" db="EMBL/GenBank/DDBJ databases">
        <title>Culturing micro-colonial fungi from biological soil crusts in the Mojave desert and describing Neophaeococcomyces mojavensis, and introducing the new genera and species Taxawa tesnikishii.</title>
        <authorList>
            <person name="Kurbessoian T."/>
            <person name="Stajich J.E."/>
        </authorList>
    </citation>
    <scope>NUCLEOTIDE SEQUENCE</scope>
    <source>
        <strain evidence="13">TK_1</strain>
    </source>
</reference>
<evidence type="ECO:0000256" key="8">
    <source>
        <dbReference type="ARBA" id="ARBA00022750"/>
    </source>
</evidence>
<dbReference type="Pfam" id="PF00627">
    <property type="entry name" value="UBA"/>
    <property type="match status" value="1"/>
</dbReference>
<dbReference type="SUPFAM" id="SSF46934">
    <property type="entry name" value="UBA-like"/>
    <property type="match status" value="1"/>
</dbReference>
<evidence type="ECO:0000256" key="10">
    <source>
        <dbReference type="SAM" id="MobiDB-lite"/>
    </source>
</evidence>
<evidence type="ECO:0000256" key="3">
    <source>
        <dbReference type="ARBA" id="ARBA00009136"/>
    </source>
</evidence>
<evidence type="ECO:0000256" key="7">
    <source>
        <dbReference type="ARBA" id="ARBA00022670"/>
    </source>
</evidence>
<dbReference type="CDD" id="cd14309">
    <property type="entry name" value="UBA_scDdi1_like"/>
    <property type="match status" value="1"/>
</dbReference>
<dbReference type="InterPro" id="IPR033882">
    <property type="entry name" value="DDI1_N"/>
</dbReference>
<comment type="subcellular location">
    <subcellularLocation>
        <location evidence="2">Cytoplasm</location>
    </subcellularLocation>
</comment>
<protein>
    <recommendedName>
        <fullName evidence="5">DNA damage-inducible protein 1</fullName>
    </recommendedName>
</protein>
<evidence type="ECO:0000256" key="2">
    <source>
        <dbReference type="ARBA" id="ARBA00004496"/>
    </source>
</evidence>
<dbReference type="CDD" id="cd05479">
    <property type="entry name" value="RP_DDI"/>
    <property type="match status" value="1"/>
</dbReference>
<keyword evidence="6" id="KW-0963">Cytoplasm</keyword>
<evidence type="ECO:0000256" key="6">
    <source>
        <dbReference type="ARBA" id="ARBA00022490"/>
    </source>
</evidence>
<dbReference type="SUPFAM" id="SSF54236">
    <property type="entry name" value="Ubiquitin-like"/>
    <property type="match status" value="1"/>
</dbReference>
<dbReference type="EMBL" id="JAPDRL010000001">
    <property type="protein sequence ID" value="KAJ9669723.1"/>
    <property type="molecule type" value="Genomic_DNA"/>
</dbReference>
<organism evidence="13 14">
    <name type="scientific">Coniosporium apollinis</name>
    <dbReference type="NCBI Taxonomy" id="61459"/>
    <lineage>
        <taxon>Eukaryota</taxon>
        <taxon>Fungi</taxon>
        <taxon>Dikarya</taxon>
        <taxon>Ascomycota</taxon>
        <taxon>Pezizomycotina</taxon>
        <taxon>Dothideomycetes</taxon>
        <taxon>Dothideomycetes incertae sedis</taxon>
        <taxon>Coniosporium</taxon>
    </lineage>
</organism>
<comment type="subunit">
    <text evidence="4">Binds ubiquitin and polyubiquitinated proteins.</text>
</comment>
<dbReference type="Gene3D" id="1.10.8.10">
    <property type="entry name" value="DNA helicase RuvA subunit, C-terminal domain"/>
    <property type="match status" value="1"/>
</dbReference>
<dbReference type="InterPro" id="IPR021109">
    <property type="entry name" value="Peptidase_aspartic_dom_sf"/>
</dbReference>
<comment type="similarity">
    <text evidence="3">Belongs to the DDI1 family.</text>
</comment>
<feature type="compositionally biased region" description="Low complexity" evidence="10">
    <location>
        <begin position="99"/>
        <end position="108"/>
    </location>
</feature>
<dbReference type="PANTHER" id="PTHR12917:SF1">
    <property type="entry name" value="AT13091P"/>
    <property type="match status" value="1"/>
</dbReference>
<accession>A0ABQ9P6N3</accession>
<name>A0ABQ9P6N3_9PEZI</name>
<proteinExistence type="inferred from homology"/>
<dbReference type="InterPro" id="IPR009060">
    <property type="entry name" value="UBA-like_sf"/>
</dbReference>
<keyword evidence="7" id="KW-0645">Protease</keyword>
<dbReference type="PROSITE" id="PS50030">
    <property type="entry name" value="UBA"/>
    <property type="match status" value="1"/>
</dbReference>
<evidence type="ECO:0000256" key="5">
    <source>
        <dbReference type="ARBA" id="ARBA00021491"/>
    </source>
</evidence>
<feature type="region of interest" description="Disordered" evidence="10">
    <location>
        <begin position="360"/>
        <end position="426"/>
    </location>
</feature>
<dbReference type="Pfam" id="PF09668">
    <property type="entry name" value="Asp_protease"/>
    <property type="match status" value="1"/>
</dbReference>
<dbReference type="PANTHER" id="PTHR12917">
    <property type="entry name" value="ASPARTYL PROTEASE DDI-RELATED"/>
    <property type="match status" value="1"/>
</dbReference>
<keyword evidence="14" id="KW-1185">Reference proteome</keyword>
<dbReference type="Pfam" id="PF00240">
    <property type="entry name" value="ubiquitin"/>
    <property type="match status" value="1"/>
</dbReference>
<evidence type="ECO:0000259" key="11">
    <source>
        <dbReference type="PROSITE" id="PS50030"/>
    </source>
</evidence>
<evidence type="ECO:0000259" key="12">
    <source>
        <dbReference type="PROSITE" id="PS50053"/>
    </source>
</evidence>
<dbReference type="SUPFAM" id="SSF50630">
    <property type="entry name" value="Acid proteases"/>
    <property type="match status" value="1"/>
</dbReference>
<evidence type="ECO:0000313" key="14">
    <source>
        <dbReference type="Proteomes" id="UP001172684"/>
    </source>
</evidence>
<dbReference type="InterPro" id="IPR029071">
    <property type="entry name" value="Ubiquitin-like_domsf"/>
</dbReference>